<evidence type="ECO:0000256" key="2">
    <source>
        <dbReference type="ARBA" id="ARBA00022801"/>
    </source>
</evidence>
<evidence type="ECO:0000313" key="5">
    <source>
        <dbReference type="Proteomes" id="UP000316727"/>
    </source>
</evidence>
<dbReference type="OrthoDB" id="7059729at2"/>
<dbReference type="AlphaFoldDB" id="A0A501W7K2"/>
<keyword evidence="1" id="KW-0479">Metal-binding</keyword>
<dbReference type="InterPro" id="IPR023214">
    <property type="entry name" value="HAD_sf"/>
</dbReference>
<dbReference type="RefSeq" id="WP_140618373.1">
    <property type="nucleotide sequence ID" value="NZ_VFRQ01000001.1"/>
</dbReference>
<evidence type="ECO:0000256" key="3">
    <source>
        <dbReference type="ARBA" id="ARBA00022842"/>
    </source>
</evidence>
<dbReference type="Gene3D" id="1.10.150.520">
    <property type="match status" value="1"/>
</dbReference>
<dbReference type="InterPro" id="IPR051400">
    <property type="entry name" value="HAD-like_hydrolase"/>
</dbReference>
<dbReference type="PANTHER" id="PTHR46470:SF2">
    <property type="entry name" value="GLYCERALDEHYDE 3-PHOSPHATE PHOSPHATASE"/>
    <property type="match status" value="1"/>
</dbReference>
<evidence type="ECO:0000313" key="4">
    <source>
        <dbReference type="EMBL" id="TPE45913.1"/>
    </source>
</evidence>
<dbReference type="GO" id="GO:0046872">
    <property type="term" value="F:metal ion binding"/>
    <property type="evidence" value="ECO:0007669"/>
    <property type="project" value="UniProtKB-KW"/>
</dbReference>
<organism evidence="4 5">
    <name type="scientific">Pontibacter mangrovi</name>
    <dbReference type="NCBI Taxonomy" id="2589816"/>
    <lineage>
        <taxon>Bacteria</taxon>
        <taxon>Pseudomonadati</taxon>
        <taxon>Bacteroidota</taxon>
        <taxon>Cytophagia</taxon>
        <taxon>Cytophagales</taxon>
        <taxon>Hymenobacteraceae</taxon>
        <taxon>Pontibacter</taxon>
    </lineage>
</organism>
<dbReference type="InterPro" id="IPR036412">
    <property type="entry name" value="HAD-like_sf"/>
</dbReference>
<dbReference type="SFLD" id="SFLDG01129">
    <property type="entry name" value="C1.5:_HAD__Beta-PGM__Phosphata"/>
    <property type="match status" value="1"/>
</dbReference>
<evidence type="ECO:0000256" key="1">
    <source>
        <dbReference type="ARBA" id="ARBA00022723"/>
    </source>
</evidence>
<dbReference type="Pfam" id="PF13419">
    <property type="entry name" value="HAD_2"/>
    <property type="match status" value="1"/>
</dbReference>
<keyword evidence="5" id="KW-1185">Reference proteome</keyword>
<protein>
    <submittedName>
        <fullName evidence="4">HAD family hydrolase</fullName>
    </submittedName>
</protein>
<accession>A0A501W7K2</accession>
<dbReference type="InterPro" id="IPR041492">
    <property type="entry name" value="HAD_2"/>
</dbReference>
<comment type="caution">
    <text evidence="4">The sequence shown here is derived from an EMBL/GenBank/DDBJ whole genome shotgun (WGS) entry which is preliminary data.</text>
</comment>
<sequence>MNIQALILDLDNTIFPVPSIGDELFQPFFELLEQRQDYEGDLQEIRKDAMRIPYQKVAEKYKFSEALKDKGDSILQQLTYSKHIPAFEDYAVLKQLPFAKFLVTTGYTNMQQSKIDCLGIAPDFTELHVVDPTKTDKTKKGVFQSILERYKYKPTEVLVIGDDPHSELKAGRELGIRTVLYTKQNNSSSYASCTISSFEELKELL</sequence>
<dbReference type="SUPFAM" id="SSF56784">
    <property type="entry name" value="HAD-like"/>
    <property type="match status" value="1"/>
</dbReference>
<dbReference type="GO" id="GO:0016791">
    <property type="term" value="F:phosphatase activity"/>
    <property type="evidence" value="ECO:0007669"/>
    <property type="project" value="TreeGrafter"/>
</dbReference>
<reference evidence="4 5" key="1">
    <citation type="submission" date="2019-06" db="EMBL/GenBank/DDBJ databases">
        <title>A novel bacterium of genus Pontibacter, isolated from marine sediment.</title>
        <authorList>
            <person name="Huang H."/>
            <person name="Mo K."/>
            <person name="Hu Y."/>
        </authorList>
    </citation>
    <scope>NUCLEOTIDE SEQUENCE [LARGE SCALE GENOMIC DNA]</scope>
    <source>
        <strain evidence="4 5">HB172049</strain>
    </source>
</reference>
<dbReference type="EMBL" id="VFRQ01000001">
    <property type="protein sequence ID" value="TPE45913.1"/>
    <property type="molecule type" value="Genomic_DNA"/>
</dbReference>
<dbReference type="Gene3D" id="3.40.50.1000">
    <property type="entry name" value="HAD superfamily/HAD-like"/>
    <property type="match status" value="1"/>
</dbReference>
<gene>
    <name evidence="4" type="ORF">FJM65_00790</name>
</gene>
<keyword evidence="2 4" id="KW-0378">Hydrolase</keyword>
<dbReference type="PANTHER" id="PTHR46470">
    <property type="entry name" value="N-ACYLNEURAMINATE-9-PHOSPHATASE"/>
    <property type="match status" value="1"/>
</dbReference>
<keyword evidence="3" id="KW-0460">Magnesium</keyword>
<dbReference type="SFLD" id="SFLDS00003">
    <property type="entry name" value="Haloacid_Dehalogenase"/>
    <property type="match status" value="1"/>
</dbReference>
<name>A0A501W7K2_9BACT</name>
<dbReference type="Proteomes" id="UP000316727">
    <property type="component" value="Unassembled WGS sequence"/>
</dbReference>
<proteinExistence type="predicted"/>